<evidence type="ECO:0000259" key="8">
    <source>
        <dbReference type="PROSITE" id="PS50893"/>
    </source>
</evidence>
<comment type="caution">
    <text evidence="9">The sequence shown here is derived from an EMBL/GenBank/DDBJ whole genome shotgun (WGS) entry which is preliminary data.</text>
</comment>
<dbReference type="SUPFAM" id="SSF52540">
    <property type="entry name" value="P-loop containing nucleoside triphosphate hydrolases"/>
    <property type="match status" value="1"/>
</dbReference>
<dbReference type="PROSITE" id="PS50893">
    <property type="entry name" value="ABC_TRANSPORTER_2"/>
    <property type="match status" value="1"/>
</dbReference>
<comment type="similarity">
    <text evidence="2">Belongs to the ABC transporter superfamily.</text>
</comment>
<accession>A0A9D2HH85</accession>
<feature type="domain" description="ABC transporter" evidence="8">
    <location>
        <begin position="7"/>
        <end position="261"/>
    </location>
</feature>
<dbReference type="GO" id="GO:0016887">
    <property type="term" value="F:ATP hydrolysis activity"/>
    <property type="evidence" value="ECO:0007669"/>
    <property type="project" value="InterPro"/>
</dbReference>
<evidence type="ECO:0000256" key="3">
    <source>
        <dbReference type="ARBA" id="ARBA00022448"/>
    </source>
</evidence>
<evidence type="ECO:0000256" key="6">
    <source>
        <dbReference type="ARBA" id="ARBA00022840"/>
    </source>
</evidence>
<sequence>MENRELLRVDGLCTDLITARGLYHAVRGVSLQINEGEILGIVGESGCGKSMTAKSILRLNQEDKTFYKGAVYYQAKDGEKEILKLPKKEMNLLRGKEIAMVSQNPMAAFDPLYTVGDQISEMICYHKKIGKKEGMEEAARLLELVGIFPGEKRARQYPHEFSGGMLQRAAIAMMISCSPRLLIADEPTTALDVTMQAQVLEILKKLKDEMHMSVLLITHNFGVVAEICSRVCVMYAGQVVESGTVEEIFRDPIHPYTRALIRGIPRRGGGSEPLETIPGTPPRLNQEIPGCAFAPRCAVAKESCYTCSQEIWSNGSHWSRCAGAAMARSHAEEQQRGGRAG</sequence>
<comment type="subcellular location">
    <subcellularLocation>
        <location evidence="1">Cell membrane</location>
        <topology evidence="1">Peripheral membrane protein</topology>
    </subcellularLocation>
</comment>
<dbReference type="EMBL" id="DWZA01000007">
    <property type="protein sequence ID" value="HJA70138.1"/>
    <property type="molecule type" value="Genomic_DNA"/>
</dbReference>
<proteinExistence type="inferred from homology"/>
<dbReference type="GO" id="GO:0005886">
    <property type="term" value="C:plasma membrane"/>
    <property type="evidence" value="ECO:0007669"/>
    <property type="project" value="UniProtKB-SubCell"/>
</dbReference>
<dbReference type="PROSITE" id="PS00211">
    <property type="entry name" value="ABC_TRANSPORTER_1"/>
    <property type="match status" value="1"/>
</dbReference>
<dbReference type="InterPro" id="IPR050388">
    <property type="entry name" value="ABC_Ni/Peptide_Import"/>
</dbReference>
<dbReference type="SMART" id="SM00382">
    <property type="entry name" value="AAA"/>
    <property type="match status" value="1"/>
</dbReference>
<dbReference type="FunFam" id="3.40.50.300:FF:000016">
    <property type="entry name" value="Oligopeptide ABC transporter ATP-binding component"/>
    <property type="match status" value="1"/>
</dbReference>
<evidence type="ECO:0000313" key="10">
    <source>
        <dbReference type="Proteomes" id="UP000823900"/>
    </source>
</evidence>
<keyword evidence="5" id="KW-0547">Nucleotide-binding</keyword>
<name>A0A9D2HH85_9FIRM</name>
<protein>
    <submittedName>
        <fullName evidence="9">ABC transporter ATP-binding protein</fullName>
    </submittedName>
</protein>
<evidence type="ECO:0000256" key="5">
    <source>
        <dbReference type="ARBA" id="ARBA00022741"/>
    </source>
</evidence>
<dbReference type="PANTHER" id="PTHR43297">
    <property type="entry name" value="OLIGOPEPTIDE TRANSPORT ATP-BINDING PROTEIN APPD"/>
    <property type="match status" value="1"/>
</dbReference>
<reference evidence="9" key="2">
    <citation type="submission" date="2021-04" db="EMBL/GenBank/DDBJ databases">
        <authorList>
            <person name="Gilroy R."/>
        </authorList>
    </citation>
    <scope>NUCLEOTIDE SEQUENCE</scope>
    <source>
        <strain evidence="9">CHK178-16964</strain>
    </source>
</reference>
<dbReference type="Gene3D" id="3.40.50.300">
    <property type="entry name" value="P-loop containing nucleotide triphosphate hydrolases"/>
    <property type="match status" value="1"/>
</dbReference>
<evidence type="ECO:0000256" key="4">
    <source>
        <dbReference type="ARBA" id="ARBA00022475"/>
    </source>
</evidence>
<dbReference type="Proteomes" id="UP000823900">
    <property type="component" value="Unassembled WGS sequence"/>
</dbReference>
<keyword evidence="4" id="KW-1003">Cell membrane</keyword>
<dbReference type="InterPro" id="IPR003593">
    <property type="entry name" value="AAA+_ATPase"/>
</dbReference>
<dbReference type="InterPro" id="IPR027417">
    <property type="entry name" value="P-loop_NTPase"/>
</dbReference>
<keyword evidence="7" id="KW-0472">Membrane</keyword>
<dbReference type="PANTHER" id="PTHR43297:SF2">
    <property type="entry name" value="DIPEPTIDE TRANSPORT ATP-BINDING PROTEIN DPPD"/>
    <property type="match status" value="1"/>
</dbReference>
<dbReference type="CDD" id="cd03257">
    <property type="entry name" value="ABC_NikE_OppD_transporters"/>
    <property type="match status" value="1"/>
</dbReference>
<evidence type="ECO:0000256" key="7">
    <source>
        <dbReference type="ARBA" id="ARBA00023136"/>
    </source>
</evidence>
<reference evidence="9" key="1">
    <citation type="journal article" date="2021" name="PeerJ">
        <title>Extensive microbial diversity within the chicken gut microbiome revealed by metagenomics and culture.</title>
        <authorList>
            <person name="Gilroy R."/>
            <person name="Ravi A."/>
            <person name="Getino M."/>
            <person name="Pursley I."/>
            <person name="Horton D.L."/>
            <person name="Alikhan N.F."/>
            <person name="Baker D."/>
            <person name="Gharbi K."/>
            <person name="Hall N."/>
            <person name="Watson M."/>
            <person name="Adriaenssens E.M."/>
            <person name="Foster-Nyarko E."/>
            <person name="Jarju S."/>
            <person name="Secka A."/>
            <person name="Antonio M."/>
            <person name="Oren A."/>
            <person name="Chaudhuri R.R."/>
            <person name="La Ragione R."/>
            <person name="Hildebrand F."/>
            <person name="Pallen M.J."/>
        </authorList>
    </citation>
    <scope>NUCLEOTIDE SEQUENCE</scope>
    <source>
        <strain evidence="9">CHK178-16964</strain>
    </source>
</reference>
<dbReference type="InterPro" id="IPR013563">
    <property type="entry name" value="Oligopep_ABC_C"/>
</dbReference>
<gene>
    <name evidence="9" type="ORF">IAA07_00985</name>
</gene>
<dbReference type="Pfam" id="PF08352">
    <property type="entry name" value="oligo_HPY"/>
    <property type="match status" value="1"/>
</dbReference>
<dbReference type="GO" id="GO:0015833">
    <property type="term" value="P:peptide transport"/>
    <property type="evidence" value="ECO:0007669"/>
    <property type="project" value="InterPro"/>
</dbReference>
<dbReference type="Pfam" id="PF00005">
    <property type="entry name" value="ABC_tran"/>
    <property type="match status" value="1"/>
</dbReference>
<evidence type="ECO:0000313" key="9">
    <source>
        <dbReference type="EMBL" id="HJA70138.1"/>
    </source>
</evidence>
<dbReference type="InterPro" id="IPR003439">
    <property type="entry name" value="ABC_transporter-like_ATP-bd"/>
</dbReference>
<dbReference type="NCBIfam" id="TIGR01727">
    <property type="entry name" value="oligo_HPY"/>
    <property type="match status" value="1"/>
</dbReference>
<dbReference type="AlphaFoldDB" id="A0A9D2HH85"/>
<evidence type="ECO:0000256" key="2">
    <source>
        <dbReference type="ARBA" id="ARBA00005417"/>
    </source>
</evidence>
<evidence type="ECO:0000256" key="1">
    <source>
        <dbReference type="ARBA" id="ARBA00004202"/>
    </source>
</evidence>
<keyword evidence="6 9" id="KW-0067">ATP-binding</keyword>
<organism evidence="9 10">
    <name type="scientific">Candidatus Lachnoclostridium stercoravium</name>
    <dbReference type="NCBI Taxonomy" id="2838633"/>
    <lineage>
        <taxon>Bacteria</taxon>
        <taxon>Bacillati</taxon>
        <taxon>Bacillota</taxon>
        <taxon>Clostridia</taxon>
        <taxon>Lachnospirales</taxon>
        <taxon>Lachnospiraceae</taxon>
    </lineage>
</organism>
<dbReference type="GO" id="GO:0005524">
    <property type="term" value="F:ATP binding"/>
    <property type="evidence" value="ECO:0007669"/>
    <property type="project" value="UniProtKB-KW"/>
</dbReference>
<keyword evidence="3" id="KW-0813">Transport</keyword>
<dbReference type="InterPro" id="IPR017871">
    <property type="entry name" value="ABC_transporter-like_CS"/>
</dbReference>